<sequence>METENSVIIDGAIHPYRSERAESVVFPRANADAGSVVANRRHDEHAVTLTHADRRVRTERRGFGPVVSGGAKLGAGTRLNLETVAGPSAATGTGEIVRRDVTPAVP</sequence>
<dbReference type="Gene3D" id="2.160.10.10">
    <property type="entry name" value="Hexapeptide repeat proteins"/>
    <property type="match status" value="1"/>
</dbReference>
<gene>
    <name evidence="1" type="ORF">ACFQFD_01155</name>
</gene>
<organism evidence="1 2">
    <name type="scientific">Halobaculum halobium</name>
    <dbReference type="NCBI Taxonomy" id="3032281"/>
    <lineage>
        <taxon>Archaea</taxon>
        <taxon>Methanobacteriati</taxon>
        <taxon>Methanobacteriota</taxon>
        <taxon>Stenosarchaea group</taxon>
        <taxon>Halobacteria</taxon>
        <taxon>Halobacteriales</taxon>
        <taxon>Haloferacaceae</taxon>
        <taxon>Halobaculum</taxon>
    </lineage>
</organism>
<proteinExistence type="predicted"/>
<dbReference type="Proteomes" id="UP001596443">
    <property type="component" value="Unassembled WGS sequence"/>
</dbReference>
<reference evidence="1 2" key="1">
    <citation type="journal article" date="2019" name="Int. J. Syst. Evol. Microbiol.">
        <title>The Global Catalogue of Microorganisms (GCM) 10K type strain sequencing project: providing services to taxonomists for standard genome sequencing and annotation.</title>
        <authorList>
            <consortium name="The Broad Institute Genomics Platform"/>
            <consortium name="The Broad Institute Genome Sequencing Center for Infectious Disease"/>
            <person name="Wu L."/>
            <person name="Ma J."/>
        </authorList>
    </citation>
    <scope>NUCLEOTIDE SEQUENCE [LARGE SCALE GENOMIC DNA]</scope>
    <source>
        <strain evidence="1 2">SYNS20</strain>
    </source>
</reference>
<comment type="caution">
    <text evidence="1">The sequence shown here is derived from an EMBL/GenBank/DDBJ whole genome shotgun (WGS) entry which is preliminary data.</text>
</comment>
<evidence type="ECO:0000313" key="2">
    <source>
        <dbReference type="Proteomes" id="UP001596443"/>
    </source>
</evidence>
<evidence type="ECO:0000313" key="1">
    <source>
        <dbReference type="EMBL" id="MFC6784642.1"/>
    </source>
</evidence>
<dbReference type="RefSeq" id="WP_284063467.1">
    <property type="nucleotide sequence ID" value="NZ_CP126159.1"/>
</dbReference>
<name>A0ABD5T7Q8_9EURY</name>
<accession>A0ABD5T7Q8</accession>
<dbReference type="GeneID" id="81211358"/>
<protein>
    <submittedName>
        <fullName evidence="1">Uncharacterized protein</fullName>
    </submittedName>
</protein>
<dbReference type="EMBL" id="JBHSWX010000001">
    <property type="protein sequence ID" value="MFC6784642.1"/>
    <property type="molecule type" value="Genomic_DNA"/>
</dbReference>
<keyword evidence="2" id="KW-1185">Reference proteome</keyword>
<dbReference type="AlphaFoldDB" id="A0ABD5T7Q8"/>